<feature type="domain" description="Nucleoplasmin core" evidence="4">
    <location>
        <begin position="10"/>
        <end position="116"/>
    </location>
</feature>
<evidence type="ECO:0000259" key="4">
    <source>
        <dbReference type="Pfam" id="PF03066"/>
    </source>
</evidence>
<evidence type="ECO:0000256" key="3">
    <source>
        <dbReference type="ARBA" id="ARBA00023242"/>
    </source>
</evidence>
<dbReference type="PANTHER" id="PTHR22747:SF18">
    <property type="entry name" value="GEO09167P1-RELATED"/>
    <property type="match status" value="1"/>
</dbReference>
<dbReference type="GO" id="GO:0003723">
    <property type="term" value="F:RNA binding"/>
    <property type="evidence" value="ECO:0007669"/>
    <property type="project" value="TreeGrafter"/>
</dbReference>
<name>A0A7R8H3K1_LEPSM</name>
<dbReference type="GO" id="GO:0005737">
    <property type="term" value="C:cytoplasm"/>
    <property type="evidence" value="ECO:0007669"/>
    <property type="project" value="TreeGrafter"/>
</dbReference>
<dbReference type="SUPFAM" id="SSF69203">
    <property type="entry name" value="Nucleoplasmin-like core domain"/>
    <property type="match status" value="1"/>
</dbReference>
<dbReference type="EMBL" id="HG994593">
    <property type="protein sequence ID" value="CAF2847162.1"/>
    <property type="molecule type" value="Genomic_DNA"/>
</dbReference>
<dbReference type="OrthoDB" id="6075101at2759"/>
<accession>A0A7R8H3K1</accession>
<dbReference type="PANTHER" id="PTHR22747">
    <property type="entry name" value="NUCLEOPLASMIN"/>
    <property type="match status" value="1"/>
</dbReference>
<dbReference type="Proteomes" id="UP000675881">
    <property type="component" value="Chromosome 14"/>
</dbReference>
<dbReference type="Pfam" id="PF03066">
    <property type="entry name" value="Nucleoplasmin"/>
    <property type="match status" value="1"/>
</dbReference>
<proteinExistence type="inferred from homology"/>
<dbReference type="GO" id="GO:0005654">
    <property type="term" value="C:nucleoplasm"/>
    <property type="evidence" value="ECO:0007669"/>
    <property type="project" value="TreeGrafter"/>
</dbReference>
<evidence type="ECO:0000256" key="2">
    <source>
        <dbReference type="ARBA" id="ARBA00010744"/>
    </source>
</evidence>
<dbReference type="AlphaFoldDB" id="A0A7R8H3K1"/>
<sequence>MNYQQQEFVWSGTLDIKNPKRNWSPPNSDSEDINDSIIHKLRIKNAFLKCKPKKEDEFNKIELETTGYIEEEIKCPLVMMKSSSNFLHTVDLSYNRSVKFTLTEGSGAIHLVGSNILEFGNGKEEQEDVGVGVKGGSKVEVKEVEEADEEMTGKSLRLLSPKGTQ</sequence>
<gene>
    <name evidence="5" type="ORF">LSAA_5418</name>
</gene>
<dbReference type="GO" id="GO:0042393">
    <property type="term" value="F:histone binding"/>
    <property type="evidence" value="ECO:0007669"/>
    <property type="project" value="TreeGrafter"/>
</dbReference>
<comment type="subcellular location">
    <subcellularLocation>
        <location evidence="1">Nucleus</location>
    </subcellularLocation>
</comment>
<dbReference type="InterPro" id="IPR036824">
    <property type="entry name" value="Nucleoplasmin_core_dom_sf"/>
</dbReference>
<protein>
    <submittedName>
        <fullName evidence="5">(salmon louse) hypothetical protein</fullName>
    </submittedName>
</protein>
<comment type="similarity">
    <text evidence="2">Belongs to the nucleoplasmin family.</text>
</comment>
<keyword evidence="6" id="KW-1185">Reference proteome</keyword>
<evidence type="ECO:0000256" key="1">
    <source>
        <dbReference type="ARBA" id="ARBA00004123"/>
    </source>
</evidence>
<dbReference type="GO" id="GO:0003682">
    <property type="term" value="F:chromatin binding"/>
    <property type="evidence" value="ECO:0007669"/>
    <property type="project" value="TreeGrafter"/>
</dbReference>
<dbReference type="InterPro" id="IPR024057">
    <property type="entry name" value="Nucleoplasmin_core_dom"/>
</dbReference>
<keyword evidence="3" id="KW-0539">Nucleus</keyword>
<dbReference type="Gene3D" id="2.60.120.340">
    <property type="entry name" value="Nucleoplasmin core domain"/>
    <property type="match status" value="1"/>
</dbReference>
<evidence type="ECO:0000313" key="5">
    <source>
        <dbReference type="EMBL" id="CAF2847162.1"/>
    </source>
</evidence>
<reference evidence="5" key="1">
    <citation type="submission" date="2021-02" db="EMBL/GenBank/DDBJ databases">
        <authorList>
            <person name="Bekaert M."/>
        </authorList>
    </citation>
    <scope>NUCLEOTIDE SEQUENCE</scope>
    <source>
        <strain evidence="5">IoA-00</strain>
    </source>
</reference>
<evidence type="ECO:0000313" key="6">
    <source>
        <dbReference type="Proteomes" id="UP000675881"/>
    </source>
</evidence>
<dbReference type="GO" id="GO:0005730">
    <property type="term" value="C:nucleolus"/>
    <property type="evidence" value="ECO:0007669"/>
    <property type="project" value="TreeGrafter"/>
</dbReference>
<organism evidence="5 6">
    <name type="scientific">Lepeophtheirus salmonis</name>
    <name type="common">Salmon louse</name>
    <name type="synonym">Caligus salmonis</name>
    <dbReference type="NCBI Taxonomy" id="72036"/>
    <lineage>
        <taxon>Eukaryota</taxon>
        <taxon>Metazoa</taxon>
        <taxon>Ecdysozoa</taxon>
        <taxon>Arthropoda</taxon>
        <taxon>Crustacea</taxon>
        <taxon>Multicrustacea</taxon>
        <taxon>Hexanauplia</taxon>
        <taxon>Copepoda</taxon>
        <taxon>Siphonostomatoida</taxon>
        <taxon>Caligidae</taxon>
        <taxon>Lepeophtheirus</taxon>
    </lineage>
</organism>
<dbReference type="GO" id="GO:0006338">
    <property type="term" value="P:chromatin remodeling"/>
    <property type="evidence" value="ECO:0007669"/>
    <property type="project" value="TreeGrafter"/>
</dbReference>
<dbReference type="InterPro" id="IPR004301">
    <property type="entry name" value="Nucleoplasmin"/>
</dbReference>